<keyword evidence="3" id="KW-1185">Reference proteome</keyword>
<dbReference type="AlphaFoldDB" id="A0AAD6ZUN3"/>
<gene>
    <name evidence="2" type="ORF">DFH08DRAFT_811816</name>
</gene>
<protein>
    <submittedName>
        <fullName evidence="2">Uncharacterized protein</fullName>
    </submittedName>
</protein>
<accession>A0AAD6ZUN3</accession>
<dbReference type="Proteomes" id="UP001218218">
    <property type="component" value="Unassembled WGS sequence"/>
</dbReference>
<reference evidence="2" key="1">
    <citation type="submission" date="2023-03" db="EMBL/GenBank/DDBJ databases">
        <title>Massive genome expansion in bonnet fungi (Mycena s.s.) driven by repeated elements and novel gene families across ecological guilds.</title>
        <authorList>
            <consortium name="Lawrence Berkeley National Laboratory"/>
            <person name="Harder C.B."/>
            <person name="Miyauchi S."/>
            <person name="Viragh M."/>
            <person name="Kuo A."/>
            <person name="Thoen E."/>
            <person name="Andreopoulos B."/>
            <person name="Lu D."/>
            <person name="Skrede I."/>
            <person name="Drula E."/>
            <person name="Henrissat B."/>
            <person name="Morin E."/>
            <person name="Kohler A."/>
            <person name="Barry K."/>
            <person name="LaButti K."/>
            <person name="Morin E."/>
            <person name="Salamov A."/>
            <person name="Lipzen A."/>
            <person name="Mereny Z."/>
            <person name="Hegedus B."/>
            <person name="Baldrian P."/>
            <person name="Stursova M."/>
            <person name="Weitz H."/>
            <person name="Taylor A."/>
            <person name="Grigoriev I.V."/>
            <person name="Nagy L.G."/>
            <person name="Martin F."/>
            <person name="Kauserud H."/>
        </authorList>
    </citation>
    <scope>NUCLEOTIDE SEQUENCE</scope>
    <source>
        <strain evidence="2">CBHHK002</strain>
    </source>
</reference>
<evidence type="ECO:0000313" key="3">
    <source>
        <dbReference type="Proteomes" id="UP001218218"/>
    </source>
</evidence>
<evidence type="ECO:0000313" key="2">
    <source>
        <dbReference type="EMBL" id="KAJ7340605.1"/>
    </source>
</evidence>
<sequence>MGRYMTRIVYDREARREQGGKREVVAGRAGRGNRCREKGKAGKAEQDKRGARLESTPDSGVYSMALSLQIKVAYRSASARARANVDIGASKVTTRQGGDGWYEGVGDQVRTAEEEGGRGQERTEREKVKEWEIGWLEQVSCIACAQSYGRTCILSRMHVRRQTGRDVVRGKRALMERGAVRVVQPNLRSTSACALDLGLGQRRAALTGCRVRRPAWRKGDWERERRRRRNADTARKGWRAGQQLIRGLVLKAMRGQAEVADRKRERIASNEQGSVASAVDLGEVGVRATREVALCPGIRPGASAMDKVERDGVAKMRQCRGDETGSAEVGVWTDQNGVDHSAVGLTSSWSERSRQS</sequence>
<feature type="compositionally biased region" description="Basic and acidic residues" evidence="1">
    <location>
        <begin position="15"/>
        <end position="25"/>
    </location>
</feature>
<dbReference type="EMBL" id="JARIHO010000026">
    <property type="protein sequence ID" value="KAJ7340605.1"/>
    <property type="molecule type" value="Genomic_DNA"/>
</dbReference>
<feature type="region of interest" description="Disordered" evidence="1">
    <location>
        <begin position="15"/>
        <end position="56"/>
    </location>
</feature>
<evidence type="ECO:0000256" key="1">
    <source>
        <dbReference type="SAM" id="MobiDB-lite"/>
    </source>
</evidence>
<proteinExistence type="predicted"/>
<feature type="compositionally biased region" description="Basic and acidic residues" evidence="1">
    <location>
        <begin position="34"/>
        <end position="52"/>
    </location>
</feature>
<organism evidence="2 3">
    <name type="scientific">Mycena albidolilacea</name>
    <dbReference type="NCBI Taxonomy" id="1033008"/>
    <lineage>
        <taxon>Eukaryota</taxon>
        <taxon>Fungi</taxon>
        <taxon>Dikarya</taxon>
        <taxon>Basidiomycota</taxon>
        <taxon>Agaricomycotina</taxon>
        <taxon>Agaricomycetes</taxon>
        <taxon>Agaricomycetidae</taxon>
        <taxon>Agaricales</taxon>
        <taxon>Marasmiineae</taxon>
        <taxon>Mycenaceae</taxon>
        <taxon>Mycena</taxon>
    </lineage>
</organism>
<name>A0AAD6ZUN3_9AGAR</name>
<comment type="caution">
    <text evidence="2">The sequence shown here is derived from an EMBL/GenBank/DDBJ whole genome shotgun (WGS) entry which is preliminary data.</text>
</comment>